<reference evidence="10 11" key="1">
    <citation type="submission" date="2024-09" db="EMBL/GenBank/DDBJ databases">
        <title>Laminarin stimulates single cell rates of sulfate reduction while oxygen inhibits transcriptomic activity in coastal marine sediment.</title>
        <authorList>
            <person name="Lindsay M."/>
            <person name="Orcutt B."/>
            <person name="Emerson D."/>
            <person name="Stepanauskas R."/>
            <person name="D'Angelo T."/>
        </authorList>
    </citation>
    <scope>NUCLEOTIDE SEQUENCE [LARGE SCALE GENOMIC DNA]</scope>
    <source>
        <strain evidence="10">SAG AM-311-K15</strain>
    </source>
</reference>
<comment type="subcellular location">
    <subcellularLocation>
        <location evidence="1">Cell membrane</location>
        <topology evidence="1">Multi-pass membrane protein</topology>
    </subcellularLocation>
</comment>
<evidence type="ECO:0000256" key="8">
    <source>
        <dbReference type="SAM" id="Phobius"/>
    </source>
</evidence>
<keyword evidence="6 8" id="KW-1133">Transmembrane helix</keyword>
<name>A0ABV6Z5B6_UNCC1</name>
<evidence type="ECO:0000256" key="4">
    <source>
        <dbReference type="ARBA" id="ARBA00022679"/>
    </source>
</evidence>
<dbReference type="InterPro" id="IPR050297">
    <property type="entry name" value="LipidA_mod_glycosyltrf_83"/>
</dbReference>
<evidence type="ECO:0000256" key="7">
    <source>
        <dbReference type="ARBA" id="ARBA00023136"/>
    </source>
</evidence>
<feature type="transmembrane region" description="Helical" evidence="8">
    <location>
        <begin position="20"/>
        <end position="40"/>
    </location>
</feature>
<evidence type="ECO:0000256" key="5">
    <source>
        <dbReference type="ARBA" id="ARBA00022692"/>
    </source>
</evidence>
<dbReference type="GO" id="GO:0016757">
    <property type="term" value="F:glycosyltransferase activity"/>
    <property type="evidence" value="ECO:0007669"/>
    <property type="project" value="UniProtKB-KW"/>
</dbReference>
<dbReference type="Proteomes" id="UP001594351">
    <property type="component" value="Unassembled WGS sequence"/>
</dbReference>
<sequence>MTFKQLLGQFLDLDERTFVVSLFIFALCSRFLFMFLFWGINSPPVDDGIDYHRLAHNLVETGSFSGKTGITARRPPLYPYFISWWYYFFGPRTNVIRIIQAIMNSGLVLLIFLVAKILYGRAVAVLAGILAAFYPVFIFLPSRFLTENLFTLILLLGLWYLLHHWEGGIIHYGIGGALLGLAILCRPVLLLAPPFILWWLYSLSPGIWPMMKRFVILMTGMIIIILPWSIRNYLVFETFVPVTTNAGLTFLHDNNPYLKDMGWAGPQNRIFRPELINPDFTLKNTHWRSLNEAQQDKMFFRHTWHWIGQNPLEFIKLLPRKMISFLNYRQGSNTREVQSTLMDLVGFLSFGLLLPFMAIGFGWTLKFEHPRQRLLHAIIITFFCSVLIYSGSVRLRVPVEPYLLIFASYTIIRWQRIQRQ</sequence>
<feature type="transmembrane region" description="Helical" evidence="8">
    <location>
        <begin position="344"/>
        <end position="365"/>
    </location>
</feature>
<dbReference type="Pfam" id="PF13231">
    <property type="entry name" value="PMT_2"/>
    <property type="match status" value="1"/>
</dbReference>
<keyword evidence="3 10" id="KW-0328">Glycosyltransferase</keyword>
<dbReference type="InterPro" id="IPR038731">
    <property type="entry name" value="RgtA/B/C-like"/>
</dbReference>
<feature type="domain" description="Glycosyltransferase RgtA/B/C/D-like" evidence="9">
    <location>
        <begin position="74"/>
        <end position="228"/>
    </location>
</feature>
<keyword evidence="5 8" id="KW-0812">Transmembrane</keyword>
<accession>A0ABV6Z5B6</accession>
<keyword evidence="4 10" id="KW-0808">Transferase</keyword>
<evidence type="ECO:0000313" key="10">
    <source>
        <dbReference type="EMBL" id="MFC1853622.1"/>
    </source>
</evidence>
<evidence type="ECO:0000313" key="11">
    <source>
        <dbReference type="Proteomes" id="UP001594351"/>
    </source>
</evidence>
<dbReference type="EMBL" id="JBHPBY010000554">
    <property type="protein sequence ID" value="MFC1853622.1"/>
    <property type="molecule type" value="Genomic_DNA"/>
</dbReference>
<protein>
    <submittedName>
        <fullName evidence="10">ArnT family glycosyltransferase</fullName>
        <ecNumber evidence="10">2.4.-.-</ecNumber>
    </submittedName>
</protein>
<evidence type="ECO:0000256" key="3">
    <source>
        <dbReference type="ARBA" id="ARBA00022676"/>
    </source>
</evidence>
<feature type="transmembrane region" description="Helical" evidence="8">
    <location>
        <begin position="95"/>
        <end position="115"/>
    </location>
</feature>
<dbReference type="PANTHER" id="PTHR33908">
    <property type="entry name" value="MANNOSYLTRANSFERASE YKCB-RELATED"/>
    <property type="match status" value="1"/>
</dbReference>
<evidence type="ECO:0000256" key="2">
    <source>
        <dbReference type="ARBA" id="ARBA00022475"/>
    </source>
</evidence>
<dbReference type="EC" id="2.4.-.-" evidence="10"/>
<dbReference type="PANTHER" id="PTHR33908:SF11">
    <property type="entry name" value="MEMBRANE PROTEIN"/>
    <property type="match status" value="1"/>
</dbReference>
<keyword evidence="7 8" id="KW-0472">Membrane</keyword>
<evidence type="ECO:0000256" key="6">
    <source>
        <dbReference type="ARBA" id="ARBA00022989"/>
    </source>
</evidence>
<feature type="transmembrane region" description="Helical" evidence="8">
    <location>
        <begin position="374"/>
        <end position="391"/>
    </location>
</feature>
<feature type="transmembrane region" description="Helical" evidence="8">
    <location>
        <begin position="148"/>
        <end position="165"/>
    </location>
</feature>
<feature type="transmembrane region" description="Helical" evidence="8">
    <location>
        <begin position="122"/>
        <end position="142"/>
    </location>
</feature>
<feature type="transmembrane region" description="Helical" evidence="8">
    <location>
        <begin position="207"/>
        <end position="226"/>
    </location>
</feature>
<proteinExistence type="predicted"/>
<evidence type="ECO:0000256" key="1">
    <source>
        <dbReference type="ARBA" id="ARBA00004651"/>
    </source>
</evidence>
<organism evidence="10 11">
    <name type="scientific">candidate division CSSED10-310 bacterium</name>
    <dbReference type="NCBI Taxonomy" id="2855610"/>
    <lineage>
        <taxon>Bacteria</taxon>
        <taxon>Bacteria division CSSED10-310</taxon>
    </lineage>
</organism>
<evidence type="ECO:0000259" key="9">
    <source>
        <dbReference type="Pfam" id="PF13231"/>
    </source>
</evidence>
<gene>
    <name evidence="10" type="ORF">ACFL27_25845</name>
</gene>
<keyword evidence="11" id="KW-1185">Reference proteome</keyword>
<comment type="caution">
    <text evidence="10">The sequence shown here is derived from an EMBL/GenBank/DDBJ whole genome shotgun (WGS) entry which is preliminary data.</text>
</comment>
<keyword evidence="2" id="KW-1003">Cell membrane</keyword>
<feature type="transmembrane region" description="Helical" evidence="8">
    <location>
        <begin position="177"/>
        <end position="201"/>
    </location>
</feature>